<name>A0A383R545_PAEAL</name>
<sequence>MLLQFPKPDVEQYFQSTVIRQFTVSLDETRLIFSSNLNGHYNLWAIDLNQDKPSFPYPLTYNDQVSNFISIDPQKRHILCGFDRDGDENYHMYALPTEGGKPLPLLEADEKDKFYFAHLSDDGERIYYCTSRNNPSFLNARVYNLRTKQDELLIEGQDALHQLEAVSPGEKRFVYAKSYGNTYQVCYVRTEEGDFPLIPQAGADEVHLSLSAVFVDEDTVAFLTDYKAEFAYVATYHIPSQQYAELCRIEHESGMELKWHKDTRTLYLVTEVGVEDRLYRIPLDTGMPEAIEMPTPILNQLHVAKSGALYILNRGAVTPTNIYKLEEGTTWVQLTQNMPVGLTSEQLVDPEVVTYSSFDGMEIEALLFRAKDELANGYTIFWPHGGPQSAERRFFRSMFQYFLAQGYHVFAPNFRGSTGYGSSFVKLVECDWGEGPRLDCVAGMEWLFEQGISSKERLFVVGGSYGGYMTLLLAGRHAEYFRATVDIFGVSNLFTFYNSVPDHWKPIMEQWIGDPEKDKERFITDSPITYLESMTNPMLVIQGANDPRVVKEESDQIVEKLRQLGREVEYIVLDDEGHGFSKKENEMRVYRAIVEFLKRHHEHEAVSAVAAGNVD</sequence>
<keyword evidence="1" id="KW-0378">Hydrolase</keyword>
<evidence type="ECO:0000256" key="1">
    <source>
        <dbReference type="ARBA" id="ARBA00022801"/>
    </source>
</evidence>
<dbReference type="Gene3D" id="2.120.10.30">
    <property type="entry name" value="TolB, C-terminal domain"/>
    <property type="match status" value="1"/>
</dbReference>
<dbReference type="GO" id="GO:0006508">
    <property type="term" value="P:proteolysis"/>
    <property type="evidence" value="ECO:0007669"/>
    <property type="project" value="InterPro"/>
</dbReference>
<proteinExistence type="predicted"/>
<gene>
    <name evidence="3" type="ORF">PBLR_10500</name>
</gene>
<dbReference type="AlphaFoldDB" id="A0A383R545"/>
<dbReference type="EMBL" id="LS992241">
    <property type="protein sequence ID" value="SYX82080.1"/>
    <property type="molecule type" value="Genomic_DNA"/>
</dbReference>
<dbReference type="Proteomes" id="UP000304148">
    <property type="component" value="Chromosome"/>
</dbReference>
<evidence type="ECO:0000313" key="4">
    <source>
        <dbReference type="Proteomes" id="UP000304148"/>
    </source>
</evidence>
<dbReference type="PANTHER" id="PTHR42776">
    <property type="entry name" value="SERINE PEPTIDASE S9 FAMILY MEMBER"/>
    <property type="match status" value="1"/>
</dbReference>
<organism evidence="3 4">
    <name type="scientific">Paenibacillus alvei</name>
    <name type="common">Bacillus alvei</name>
    <dbReference type="NCBI Taxonomy" id="44250"/>
    <lineage>
        <taxon>Bacteria</taxon>
        <taxon>Bacillati</taxon>
        <taxon>Bacillota</taxon>
        <taxon>Bacilli</taxon>
        <taxon>Bacillales</taxon>
        <taxon>Paenibacillaceae</taxon>
        <taxon>Paenibacillus</taxon>
    </lineage>
</organism>
<dbReference type="SUPFAM" id="SSF82171">
    <property type="entry name" value="DPP6 N-terminal domain-like"/>
    <property type="match status" value="1"/>
</dbReference>
<reference evidence="4" key="1">
    <citation type="submission" date="2018-08" db="EMBL/GenBank/DDBJ databases">
        <authorList>
            <person name="Chevrot R."/>
        </authorList>
    </citation>
    <scope>NUCLEOTIDE SEQUENCE [LARGE SCALE GENOMIC DNA]</scope>
</reference>
<dbReference type="InterPro" id="IPR011042">
    <property type="entry name" value="6-blade_b-propeller_TolB-like"/>
</dbReference>
<evidence type="ECO:0000259" key="2">
    <source>
        <dbReference type="Pfam" id="PF00326"/>
    </source>
</evidence>
<dbReference type="GO" id="GO:0004252">
    <property type="term" value="F:serine-type endopeptidase activity"/>
    <property type="evidence" value="ECO:0007669"/>
    <property type="project" value="TreeGrafter"/>
</dbReference>
<accession>A0A383R545</accession>
<protein>
    <submittedName>
        <fullName evidence="3">Peptidase S9 prolyl oligopeptidase active site domain-containing protein</fullName>
    </submittedName>
</protein>
<dbReference type="Pfam" id="PF00326">
    <property type="entry name" value="Peptidase_S9"/>
    <property type="match status" value="1"/>
</dbReference>
<evidence type="ECO:0000313" key="3">
    <source>
        <dbReference type="EMBL" id="SYX82080.1"/>
    </source>
</evidence>
<dbReference type="InterPro" id="IPR029058">
    <property type="entry name" value="AB_hydrolase_fold"/>
</dbReference>
<dbReference type="PANTHER" id="PTHR42776:SF27">
    <property type="entry name" value="DIPEPTIDYL PEPTIDASE FAMILY MEMBER 6"/>
    <property type="match status" value="1"/>
</dbReference>
<dbReference type="SUPFAM" id="SSF53474">
    <property type="entry name" value="alpha/beta-Hydrolases"/>
    <property type="match status" value="1"/>
</dbReference>
<dbReference type="Gene3D" id="3.40.50.1820">
    <property type="entry name" value="alpha/beta hydrolase"/>
    <property type="match status" value="1"/>
</dbReference>
<feature type="domain" description="Peptidase S9 prolyl oligopeptidase catalytic" evidence="2">
    <location>
        <begin position="395"/>
        <end position="601"/>
    </location>
</feature>
<dbReference type="InterPro" id="IPR001375">
    <property type="entry name" value="Peptidase_S9_cat"/>
</dbReference>